<dbReference type="HAMAP" id="MF_01515">
    <property type="entry name" value="UPF0316"/>
    <property type="match status" value="1"/>
</dbReference>
<feature type="domain" description="DUF2179" evidence="7">
    <location>
        <begin position="109"/>
        <end position="161"/>
    </location>
</feature>
<comment type="caution">
    <text evidence="9">The sequence shown here is derived from an EMBL/GenBank/DDBJ whole genome shotgun (WGS) entry which is preliminary data.</text>
</comment>
<proteinExistence type="inferred from homology"/>
<keyword evidence="3 6" id="KW-0812">Transmembrane</keyword>
<dbReference type="NCBIfam" id="NF003194">
    <property type="entry name" value="PRK04164.1-5"/>
    <property type="match status" value="1"/>
</dbReference>
<dbReference type="RefSeq" id="WP_204708276.1">
    <property type="nucleotide sequence ID" value="NZ_JBHSZV010000062.1"/>
</dbReference>
<dbReference type="CDD" id="cd16381">
    <property type="entry name" value="YitT_C_like_1"/>
    <property type="match status" value="1"/>
</dbReference>
<evidence type="ECO:0000256" key="1">
    <source>
        <dbReference type="ARBA" id="ARBA00004651"/>
    </source>
</evidence>
<accession>A0ABW2EP18</accession>
<name>A0ABW2EP18_9BACI</name>
<dbReference type="Proteomes" id="UP001596410">
    <property type="component" value="Unassembled WGS sequence"/>
</dbReference>
<sequence>MWDIMLIFFIQIVFVPILTLRTVFMVKNQKERASFVGALEALVYIFGVSLVLSGEQSIGAMVAYSLGFGIGIYLGGIIENKLAIGYTAYNVNLQSKNEALIEKLRMEGYGVTLYAGEGRDSERYKLEILTKRSREPKLEVLIEEYEPKAFIISYEPRKFKGGFLVKAMKRRLNLKRQKKEKVTEV</sequence>
<comment type="subcellular location">
    <subcellularLocation>
        <location evidence="1 6">Cell membrane</location>
        <topology evidence="1 6">Multi-pass membrane protein</topology>
    </subcellularLocation>
</comment>
<keyword evidence="5 6" id="KW-0472">Membrane</keyword>
<keyword evidence="10" id="KW-1185">Reference proteome</keyword>
<keyword evidence="4 6" id="KW-1133">Transmembrane helix</keyword>
<feature type="transmembrane region" description="Helical" evidence="6">
    <location>
        <begin position="33"/>
        <end position="52"/>
    </location>
</feature>
<dbReference type="InterPro" id="IPR044035">
    <property type="entry name" value="DUF5698"/>
</dbReference>
<dbReference type="EMBL" id="JBHSZV010000062">
    <property type="protein sequence ID" value="MFC7064109.1"/>
    <property type="molecule type" value="Genomic_DNA"/>
</dbReference>
<evidence type="ECO:0000259" key="7">
    <source>
        <dbReference type="Pfam" id="PF10035"/>
    </source>
</evidence>
<evidence type="ECO:0000313" key="10">
    <source>
        <dbReference type="Proteomes" id="UP001596410"/>
    </source>
</evidence>
<organism evidence="9 10">
    <name type="scientific">Halobacillus seohaensis</name>
    <dbReference type="NCBI Taxonomy" id="447421"/>
    <lineage>
        <taxon>Bacteria</taxon>
        <taxon>Bacillati</taxon>
        <taxon>Bacillota</taxon>
        <taxon>Bacilli</taxon>
        <taxon>Bacillales</taxon>
        <taxon>Bacillaceae</taxon>
        <taxon>Halobacillus</taxon>
    </lineage>
</organism>
<dbReference type="InterPro" id="IPR019264">
    <property type="entry name" value="DUF2179"/>
</dbReference>
<evidence type="ECO:0000256" key="2">
    <source>
        <dbReference type="ARBA" id="ARBA00022475"/>
    </source>
</evidence>
<protein>
    <recommendedName>
        <fullName evidence="6">UPF0316 protein ACFQIC_20140</fullName>
    </recommendedName>
</protein>
<keyword evidence="2 6" id="KW-1003">Cell membrane</keyword>
<dbReference type="PANTHER" id="PTHR40060">
    <property type="entry name" value="UPF0316 PROTEIN YEBE"/>
    <property type="match status" value="1"/>
</dbReference>
<reference evidence="10" key="1">
    <citation type="journal article" date="2019" name="Int. J. Syst. Evol. Microbiol.">
        <title>The Global Catalogue of Microorganisms (GCM) 10K type strain sequencing project: providing services to taxonomists for standard genome sequencing and annotation.</title>
        <authorList>
            <consortium name="The Broad Institute Genomics Platform"/>
            <consortium name="The Broad Institute Genome Sequencing Center for Infectious Disease"/>
            <person name="Wu L."/>
            <person name="Ma J."/>
        </authorList>
    </citation>
    <scope>NUCLEOTIDE SEQUENCE [LARGE SCALE GENOMIC DNA]</scope>
    <source>
        <strain evidence="10">CGMCC 4.1621</strain>
    </source>
</reference>
<feature type="transmembrane region" description="Helical" evidence="6">
    <location>
        <begin position="58"/>
        <end position="78"/>
    </location>
</feature>
<dbReference type="Pfam" id="PF18955">
    <property type="entry name" value="DUF5698"/>
    <property type="match status" value="1"/>
</dbReference>
<gene>
    <name evidence="9" type="ORF">ACFQIC_20140</name>
</gene>
<dbReference type="InterPro" id="IPR022930">
    <property type="entry name" value="UPF0316"/>
</dbReference>
<evidence type="ECO:0000259" key="8">
    <source>
        <dbReference type="Pfam" id="PF18955"/>
    </source>
</evidence>
<evidence type="ECO:0000313" key="9">
    <source>
        <dbReference type="EMBL" id="MFC7064109.1"/>
    </source>
</evidence>
<evidence type="ECO:0000256" key="4">
    <source>
        <dbReference type="ARBA" id="ARBA00022989"/>
    </source>
</evidence>
<feature type="transmembrane region" description="Helical" evidence="6">
    <location>
        <begin position="6"/>
        <end position="26"/>
    </location>
</feature>
<dbReference type="Pfam" id="PF10035">
    <property type="entry name" value="DUF2179"/>
    <property type="match status" value="1"/>
</dbReference>
<feature type="domain" description="DUF5698" evidence="8">
    <location>
        <begin position="19"/>
        <end position="75"/>
    </location>
</feature>
<evidence type="ECO:0000256" key="3">
    <source>
        <dbReference type="ARBA" id="ARBA00022692"/>
    </source>
</evidence>
<evidence type="ECO:0000256" key="5">
    <source>
        <dbReference type="ARBA" id="ARBA00023136"/>
    </source>
</evidence>
<comment type="similarity">
    <text evidence="6">Belongs to the UPF0316 family.</text>
</comment>
<evidence type="ECO:0000256" key="6">
    <source>
        <dbReference type="HAMAP-Rule" id="MF_01515"/>
    </source>
</evidence>
<dbReference type="PANTHER" id="PTHR40060:SF1">
    <property type="entry name" value="UPF0316 PROTEIN YEBE"/>
    <property type="match status" value="1"/>
</dbReference>